<dbReference type="Gene3D" id="3.30.70.1290">
    <property type="entry name" value="Transposase IS200-like"/>
    <property type="match status" value="1"/>
</dbReference>
<dbReference type="EMBL" id="CP001843">
    <property type="protein sequence ID" value="AEF86641.1"/>
    <property type="molecule type" value="Genomic_DNA"/>
</dbReference>
<dbReference type="PANTHER" id="PTHR34322">
    <property type="entry name" value="TRANSPOSASE, Y1_TNP DOMAIN-CONTAINING"/>
    <property type="match status" value="1"/>
</dbReference>
<dbReference type="RefSeq" id="WP_015709185.1">
    <property type="nucleotide sequence ID" value="NC_015578.1"/>
</dbReference>
<proteinExistence type="predicted"/>
<reference evidence="2 3" key="2">
    <citation type="journal article" date="2011" name="ISME J.">
        <title>RNA-seq reveals cooperative metabolic interactions between two termite-gut spirochete species in co-culture.</title>
        <authorList>
            <person name="Rosenthal A.Z."/>
            <person name="Matson E.G."/>
            <person name="Eldar A."/>
            <person name="Leadbetter J.R."/>
        </authorList>
    </citation>
    <scope>NUCLEOTIDE SEQUENCE [LARGE SCALE GENOMIC DNA]</scope>
    <source>
        <strain evidence="3">ATCC BAA-887 / DSM 12427 / ZAS-2</strain>
    </source>
</reference>
<dbReference type="GO" id="GO:0006313">
    <property type="term" value="P:DNA transposition"/>
    <property type="evidence" value="ECO:0007669"/>
    <property type="project" value="InterPro"/>
</dbReference>
<dbReference type="KEGG" id="tpi:TREPR_0864"/>
<evidence type="ECO:0000259" key="1">
    <source>
        <dbReference type="SMART" id="SM01321"/>
    </source>
</evidence>
<dbReference type="HOGENOM" id="CLU_068226_4_0_12"/>
<dbReference type="GO" id="GO:0004803">
    <property type="term" value="F:transposase activity"/>
    <property type="evidence" value="ECO:0007669"/>
    <property type="project" value="InterPro"/>
</dbReference>
<organism evidence="2 3">
    <name type="scientific">Treponema primitia (strain ATCC BAA-887 / DSM 12427 / ZAS-2)</name>
    <dbReference type="NCBI Taxonomy" id="545694"/>
    <lineage>
        <taxon>Bacteria</taxon>
        <taxon>Pseudomonadati</taxon>
        <taxon>Spirochaetota</taxon>
        <taxon>Spirochaetia</taxon>
        <taxon>Spirochaetales</taxon>
        <taxon>Treponemataceae</taxon>
        <taxon>Treponema</taxon>
    </lineage>
</organism>
<dbReference type="NCBIfam" id="NF047646">
    <property type="entry name" value="REP_Tyr_transpos"/>
    <property type="match status" value="1"/>
</dbReference>
<name>F5YIN2_TREPZ</name>
<dbReference type="GO" id="GO:0003677">
    <property type="term" value="F:DNA binding"/>
    <property type="evidence" value="ECO:0007669"/>
    <property type="project" value="InterPro"/>
</dbReference>
<dbReference type="SUPFAM" id="SSF143422">
    <property type="entry name" value="Transposase IS200-like"/>
    <property type="match status" value="1"/>
</dbReference>
<reference evidence="3" key="1">
    <citation type="submission" date="2009-12" db="EMBL/GenBank/DDBJ databases">
        <title>Complete sequence of Treponema primitia strain ZAS-2.</title>
        <authorList>
            <person name="Tetu S.G."/>
            <person name="Matson E."/>
            <person name="Ren Q."/>
            <person name="Seshadri R."/>
            <person name="Elbourne L."/>
            <person name="Hassan K.A."/>
            <person name="Durkin A."/>
            <person name="Radune D."/>
            <person name="Mohamoud Y."/>
            <person name="Shay R."/>
            <person name="Jin S."/>
            <person name="Zhang X."/>
            <person name="Lucey K."/>
            <person name="Ballor N.R."/>
            <person name="Ottesen E."/>
            <person name="Rosenthal R."/>
            <person name="Allen A."/>
            <person name="Leadbetter J.R."/>
            <person name="Paulsen I.T."/>
        </authorList>
    </citation>
    <scope>NUCLEOTIDE SEQUENCE [LARGE SCALE GENOMIC DNA]</scope>
    <source>
        <strain evidence="3">ATCC BAA-887 / DSM 12427 / ZAS-2</strain>
    </source>
</reference>
<feature type="domain" description="Transposase IS200-like" evidence="1">
    <location>
        <begin position="8"/>
        <end position="123"/>
    </location>
</feature>
<sequence length="200" mass="22937">MRKKRGFVGGAVYHVTSRTNDKKRLFGDRLGKKILLVTLRNAKDRFGFRLFNFCIMPNHIHLLIQPGDGGDLSRIMHWVKTNSSKWYNGVRGSSGHVWGNRYFARVVRSPEDYFTVMGYIDRNPVKAGLAYAVGVWEVSGAFHILHGRKELVDYDEFTEWAYARERLLLPDLRYGSGSYRDAARQKRCLAPLGVGLPICR</sequence>
<dbReference type="AlphaFoldDB" id="F5YIN2"/>
<gene>
    <name evidence="2" type="ordered locus">TREPR_0864</name>
</gene>
<keyword evidence="3" id="KW-1185">Reference proteome</keyword>
<dbReference type="Pfam" id="PF01797">
    <property type="entry name" value="Y1_Tnp"/>
    <property type="match status" value="1"/>
</dbReference>
<protein>
    <recommendedName>
        <fullName evidence="1">Transposase IS200-like domain-containing protein</fullName>
    </recommendedName>
</protein>
<dbReference type="PANTHER" id="PTHR34322:SF2">
    <property type="entry name" value="TRANSPOSASE IS200-LIKE DOMAIN-CONTAINING PROTEIN"/>
    <property type="match status" value="1"/>
</dbReference>
<dbReference type="InterPro" id="IPR002686">
    <property type="entry name" value="Transposase_17"/>
</dbReference>
<dbReference type="SMART" id="SM01321">
    <property type="entry name" value="Y1_Tnp"/>
    <property type="match status" value="1"/>
</dbReference>
<evidence type="ECO:0000313" key="2">
    <source>
        <dbReference type="EMBL" id="AEF86641.1"/>
    </source>
</evidence>
<evidence type="ECO:0000313" key="3">
    <source>
        <dbReference type="Proteomes" id="UP000009223"/>
    </source>
</evidence>
<dbReference type="Proteomes" id="UP000009223">
    <property type="component" value="Chromosome"/>
</dbReference>
<accession>F5YIN2</accession>
<dbReference type="InterPro" id="IPR036515">
    <property type="entry name" value="Transposase_17_sf"/>
</dbReference>
<dbReference type="eggNOG" id="COG1943">
    <property type="taxonomic scope" value="Bacteria"/>
</dbReference>